<dbReference type="Proteomes" id="UP001214441">
    <property type="component" value="Unassembled WGS sequence"/>
</dbReference>
<name>A0ABT7A226_9ACTN</name>
<protein>
    <submittedName>
        <fullName evidence="1">Uncharacterized protein</fullName>
    </submittedName>
</protein>
<dbReference type="RefSeq" id="WP_274043453.1">
    <property type="nucleotide sequence ID" value="NZ_JANCPR020000026.1"/>
</dbReference>
<sequence>MLSELVPVAAHVHDHSGEYIGELLVWTEKGATLAALEFAWITDAMPSSLPPADQVLLTVR</sequence>
<evidence type="ECO:0000313" key="1">
    <source>
        <dbReference type="EMBL" id="MDJ1135117.1"/>
    </source>
</evidence>
<comment type="caution">
    <text evidence="1">The sequence shown here is derived from an EMBL/GenBank/DDBJ whole genome shotgun (WGS) entry which is preliminary data.</text>
</comment>
<dbReference type="EMBL" id="JANCPR020000026">
    <property type="protein sequence ID" value="MDJ1135117.1"/>
    <property type="molecule type" value="Genomic_DNA"/>
</dbReference>
<keyword evidence="2" id="KW-1185">Reference proteome</keyword>
<evidence type="ECO:0000313" key="2">
    <source>
        <dbReference type="Proteomes" id="UP001214441"/>
    </source>
</evidence>
<reference evidence="1 2" key="1">
    <citation type="submission" date="2023-05" db="EMBL/GenBank/DDBJ databases">
        <title>Streptantibioticus silvisoli sp. nov., acidotolerant actinomycetes 1 from pine litter.</title>
        <authorList>
            <person name="Swiecimska M."/>
            <person name="Golinska P."/>
            <person name="Sangal V."/>
            <person name="Wachnowicz B."/>
            <person name="Goodfellow M."/>
        </authorList>
    </citation>
    <scope>NUCLEOTIDE SEQUENCE [LARGE SCALE GENOMIC DNA]</scope>
    <source>
        <strain evidence="1 2">DSM 42109</strain>
    </source>
</reference>
<accession>A0ABT7A226</accession>
<proteinExistence type="predicted"/>
<gene>
    <name evidence="1" type="ORF">NMN56_024780</name>
</gene>
<organism evidence="1 2">
    <name type="scientific">Streptomyces iconiensis</name>
    <dbReference type="NCBI Taxonomy" id="1384038"/>
    <lineage>
        <taxon>Bacteria</taxon>
        <taxon>Bacillati</taxon>
        <taxon>Actinomycetota</taxon>
        <taxon>Actinomycetes</taxon>
        <taxon>Kitasatosporales</taxon>
        <taxon>Streptomycetaceae</taxon>
        <taxon>Streptomyces</taxon>
    </lineage>
</organism>